<dbReference type="Pfam" id="PF00082">
    <property type="entry name" value="Peptidase_S8"/>
    <property type="match status" value="1"/>
</dbReference>
<keyword evidence="4 8" id="KW-0720">Serine protease</keyword>
<evidence type="ECO:0000256" key="5">
    <source>
        <dbReference type="ARBA" id="ARBA00023145"/>
    </source>
</evidence>
<dbReference type="Proteomes" id="UP001642484">
    <property type="component" value="Unassembled WGS sequence"/>
</dbReference>
<dbReference type="PROSITE" id="PS51892">
    <property type="entry name" value="SUBTILASE"/>
    <property type="match status" value="1"/>
</dbReference>
<dbReference type="EMBL" id="CAXAMN010000925">
    <property type="protein sequence ID" value="CAK8991431.1"/>
    <property type="molecule type" value="Genomic_DNA"/>
</dbReference>
<dbReference type="InterPro" id="IPR034204">
    <property type="entry name" value="PfSUB1-like_cat_dom"/>
</dbReference>
<dbReference type="InterPro" id="IPR015500">
    <property type="entry name" value="Peptidase_S8_subtilisin-rel"/>
</dbReference>
<dbReference type="PROSITE" id="PS00138">
    <property type="entry name" value="SUBTILASE_SER"/>
    <property type="match status" value="1"/>
</dbReference>
<dbReference type="InterPro" id="IPR051048">
    <property type="entry name" value="Peptidase_S8/S53_subtilisin"/>
</dbReference>
<protein>
    <recommendedName>
        <fullName evidence="7">subtilisin</fullName>
        <ecNumber evidence="7">3.4.21.62</ecNumber>
    </recommendedName>
</protein>
<dbReference type="PROSITE" id="PS00137">
    <property type="entry name" value="SUBTILASE_HIS"/>
    <property type="match status" value="1"/>
</dbReference>
<evidence type="ECO:0000313" key="14">
    <source>
        <dbReference type="Proteomes" id="UP001642484"/>
    </source>
</evidence>
<dbReference type="SUPFAM" id="SSF50405">
    <property type="entry name" value="Actin-crosslinking proteins"/>
    <property type="match status" value="1"/>
</dbReference>
<evidence type="ECO:0000256" key="2">
    <source>
        <dbReference type="ARBA" id="ARBA00022670"/>
    </source>
</evidence>
<feature type="active site" description="Charge relay system" evidence="8">
    <location>
        <position position="352"/>
    </location>
</feature>
<proteinExistence type="inferred from homology"/>
<evidence type="ECO:0000256" key="1">
    <source>
        <dbReference type="ARBA" id="ARBA00011073"/>
    </source>
</evidence>
<dbReference type="PANTHER" id="PTHR43399:SF4">
    <property type="entry name" value="CELL WALL-ASSOCIATED PROTEASE"/>
    <property type="match status" value="1"/>
</dbReference>
<keyword evidence="11" id="KW-1133">Transmembrane helix</keyword>
<evidence type="ECO:0000256" key="6">
    <source>
        <dbReference type="ARBA" id="ARBA00023529"/>
    </source>
</evidence>
<feature type="compositionally biased region" description="Basic and acidic residues" evidence="10">
    <location>
        <begin position="1195"/>
        <end position="1205"/>
    </location>
</feature>
<keyword evidence="14" id="KW-1185">Reference proteome</keyword>
<keyword evidence="2 8" id="KW-0645">Protease</keyword>
<reference evidence="13 14" key="1">
    <citation type="submission" date="2024-02" db="EMBL/GenBank/DDBJ databases">
        <authorList>
            <person name="Chen Y."/>
            <person name="Shah S."/>
            <person name="Dougan E. K."/>
            <person name="Thang M."/>
            <person name="Chan C."/>
        </authorList>
    </citation>
    <scope>NUCLEOTIDE SEQUENCE [LARGE SCALE GENOMIC DNA]</scope>
</reference>
<keyword evidence="3 8" id="KW-0378">Hydrolase</keyword>
<dbReference type="InterPro" id="IPR000209">
    <property type="entry name" value="Peptidase_S8/S53_dom"/>
</dbReference>
<dbReference type="EC" id="3.4.21.62" evidence="7"/>
<evidence type="ECO:0000259" key="12">
    <source>
        <dbReference type="Pfam" id="PF00082"/>
    </source>
</evidence>
<keyword evidence="11" id="KW-0472">Membrane</keyword>
<feature type="compositionally biased region" description="Low complexity" evidence="10">
    <location>
        <begin position="1227"/>
        <end position="1246"/>
    </location>
</feature>
<feature type="non-terminal residue" evidence="13">
    <location>
        <position position="1"/>
    </location>
</feature>
<evidence type="ECO:0000256" key="9">
    <source>
        <dbReference type="RuleBase" id="RU003355"/>
    </source>
</evidence>
<dbReference type="CDD" id="cd00257">
    <property type="entry name" value="beta-trefoil_FSCN-like"/>
    <property type="match status" value="1"/>
</dbReference>
<gene>
    <name evidence="13" type="ORF">CCMP2556_LOCUS2454</name>
</gene>
<feature type="region of interest" description="Disordered" evidence="10">
    <location>
        <begin position="1221"/>
        <end position="1248"/>
    </location>
</feature>
<dbReference type="InterPro" id="IPR023828">
    <property type="entry name" value="Peptidase_S8_Ser-AS"/>
</dbReference>
<comment type="similarity">
    <text evidence="1 8 9">Belongs to the peptidase S8 family.</text>
</comment>
<dbReference type="InterPro" id="IPR036852">
    <property type="entry name" value="Peptidase_S8/S53_dom_sf"/>
</dbReference>
<dbReference type="InterPro" id="IPR008999">
    <property type="entry name" value="Actin-crosslinking"/>
</dbReference>
<feature type="region of interest" description="Disordered" evidence="10">
    <location>
        <begin position="1185"/>
        <end position="1205"/>
    </location>
</feature>
<keyword evidence="5" id="KW-0865">Zymogen</keyword>
<evidence type="ECO:0000256" key="3">
    <source>
        <dbReference type="ARBA" id="ARBA00022801"/>
    </source>
</evidence>
<evidence type="ECO:0000256" key="10">
    <source>
        <dbReference type="SAM" id="MobiDB-lite"/>
    </source>
</evidence>
<feature type="active site" description="Charge relay system" evidence="8">
    <location>
        <position position="407"/>
    </location>
</feature>
<name>A0ABP0HPE4_9DINO</name>
<dbReference type="PROSITE" id="PS00136">
    <property type="entry name" value="SUBTILASE_ASP"/>
    <property type="match status" value="1"/>
</dbReference>
<dbReference type="InterPro" id="IPR023827">
    <property type="entry name" value="Peptidase_S8_Asp-AS"/>
</dbReference>
<dbReference type="CDD" id="cd07473">
    <property type="entry name" value="Peptidases_S8_Subtilisin_like"/>
    <property type="match status" value="1"/>
</dbReference>
<organism evidence="13 14">
    <name type="scientific">Durusdinium trenchii</name>
    <dbReference type="NCBI Taxonomy" id="1381693"/>
    <lineage>
        <taxon>Eukaryota</taxon>
        <taxon>Sar</taxon>
        <taxon>Alveolata</taxon>
        <taxon>Dinophyceae</taxon>
        <taxon>Suessiales</taxon>
        <taxon>Symbiodiniaceae</taxon>
        <taxon>Durusdinium</taxon>
    </lineage>
</organism>
<evidence type="ECO:0000256" key="8">
    <source>
        <dbReference type="PROSITE-ProRule" id="PRU01240"/>
    </source>
</evidence>
<dbReference type="InterPro" id="IPR022398">
    <property type="entry name" value="Peptidase_S8_His-AS"/>
</dbReference>
<comment type="caution">
    <text evidence="13">The sequence shown here is derived from an EMBL/GenBank/DDBJ whole genome shotgun (WGS) entry which is preliminary data.</text>
</comment>
<evidence type="ECO:0000256" key="7">
    <source>
        <dbReference type="ARBA" id="ARBA00023619"/>
    </source>
</evidence>
<accession>A0ABP0HPE4</accession>
<dbReference type="SUPFAM" id="SSF52743">
    <property type="entry name" value="Subtilisin-like"/>
    <property type="match status" value="1"/>
</dbReference>
<evidence type="ECO:0000313" key="13">
    <source>
        <dbReference type="EMBL" id="CAK8991431.1"/>
    </source>
</evidence>
<feature type="transmembrane region" description="Helical" evidence="11">
    <location>
        <begin position="1441"/>
        <end position="1462"/>
    </location>
</feature>
<dbReference type="PRINTS" id="PR00723">
    <property type="entry name" value="SUBTILISIN"/>
</dbReference>
<dbReference type="PANTHER" id="PTHR43399">
    <property type="entry name" value="SUBTILISIN-RELATED"/>
    <property type="match status" value="1"/>
</dbReference>
<feature type="domain" description="Peptidase S8/S53" evidence="12">
    <location>
        <begin position="344"/>
        <end position="606"/>
    </location>
</feature>
<comment type="catalytic activity">
    <reaction evidence="6">
        <text>Hydrolysis of proteins with broad specificity for peptide bonds, and a preference for a large uncharged residue in P1. Hydrolyzes peptide amides.</text>
        <dbReference type="EC" id="3.4.21.62"/>
    </reaction>
</comment>
<sequence>CRSFFSSASGLRNRNRRAMGRRALLRALLVFCGVSFGGAFESLESKKEKDLHESRIILRYATSTPQAESLQSRVKHLENLRGVSKAEALPSLDMAVVVCKSPEDEDEVLEALQSEDGVELAVPDTWVELDQSKMCSSHPKCKALGLTHACCPASDGAWLECCDPPEDKHTEEHGFSTISLQSWHGGYISAFRWGSVGHSPDLWRGETRFYVVPHSDGYVSLKTQHGAYLVASPPGRLESWHRGRQEADDFEKFKLIYNKDGSVSLRSKSSDKYVAAEMPDWGVLSADRDEIDDWEKFNVTVNHGWDTVIPNDEKFEKLWGLNHYGGRDIDAPEAWRFFPAPPSNSIVVAVIDTGIDYTHADLKDRMWVNPNEIPDNGIDDDGNGIIDDVYGADFANGDGDPFDDQMHGTHCAGTIAGHGNNGEGVAGVAWSGVKLMALKFLSATGGGRTSDAIKCLNYAVAMGAKITSNSWGGGGSSSAMRVAIERAERAGVLFIAAAGNEGSDNDAMPHYPSNYAASNVVSIASTTKTGSLSSFSCYGQETVDVAAPGSAIYSTIPNQKYASLSGTSMATPHVSGLAALIWLYRPNLAMSQVIDIILDSATREDALLNSSVTSARINARRALLLASRYRGLQPPVHKPLGLSFEDTDPEVGLLAGDAKITRAWDESDIDYYSLHFISSAGFLLDTLATVEKTAELGPVLTIPLVNLTIPKYAAKLAVVAGNATGRAEPFMAVTTEIKDYCVPQYGPSRAQWLGDADGRPGFVAGALQFRRASSEKSLTHYNVYWHRAAALAAPQGTDAAEETTGFLGKVPASGFERPSCEGDCELLEMAVSGDTYVYERKAYDNNEMARISFSGPATVVVTRFRTEKYYDFLEVDDMQLTGTKLALPMKIKLEAGPHSITWSSDRSETEEGWSLELHQKGTTAEYQLASIEPPVMELSVVAAFDDTEGAAPALGRLEDFDASTMPPSAALTARDLRFVDGNVQQDLMTGKIEFWPPQHGSSSVTFYRVYFADAQGAALPDFTWKLDAPDSSDQMLHIDIDTQKPAAATTIVVVSGNDHGEGAKTQIPLLDIVRSAPLNATFSGDSDPVADQVRGDVYITAAPVTTGITSYTIYLGNGTKKDEILGRVSPLPEPIIFSFHVRLEAYQRSLIVVSTYDDVEMEEGVHLDFEDFVDTSDLGFSWRTGANGRSLSPSEQKETEPWLHHGQRRWNERKVLWSESTDEPDSAESLSKSSRSSGSGKRSATSKMALKVKGSLTIPGLPVSSDASEMSGTTIPPSLELRQALLSSLAEVLSLDTAQLRLTQGERAACETLKRGATEPGTRRLGNLLDSHPVCLLVHFEVLPDGEVALHPKLTQDFLDRVEAKMIRLNQGHHQAKLDAALAHRLHGLTTLTDLHALIGEPQQVAPKARSRGGSGRVLSTFEESGTVVTIKESEPGEEPGYILVAVLIGAVLGTLAVACAARTARKERLLQPERTAVDPVAPDDVSVHLDARE</sequence>
<evidence type="ECO:0000256" key="11">
    <source>
        <dbReference type="SAM" id="Phobius"/>
    </source>
</evidence>
<keyword evidence="11" id="KW-0812">Transmembrane</keyword>
<evidence type="ECO:0000256" key="4">
    <source>
        <dbReference type="ARBA" id="ARBA00022825"/>
    </source>
</evidence>
<dbReference type="Gene3D" id="3.40.50.200">
    <property type="entry name" value="Peptidase S8/S53 domain"/>
    <property type="match status" value="1"/>
</dbReference>
<dbReference type="Gene3D" id="2.80.10.50">
    <property type="match status" value="1"/>
</dbReference>
<feature type="active site" description="Charge relay system" evidence="8">
    <location>
        <position position="568"/>
    </location>
</feature>